<dbReference type="InterPro" id="IPR043502">
    <property type="entry name" value="DNA/RNA_pol_sf"/>
</dbReference>
<dbReference type="Proteomes" id="UP000225706">
    <property type="component" value="Unassembled WGS sequence"/>
</dbReference>
<feature type="compositionally biased region" description="Polar residues" evidence="1">
    <location>
        <begin position="508"/>
        <end position="518"/>
    </location>
</feature>
<dbReference type="SUPFAM" id="SSF56672">
    <property type="entry name" value="DNA/RNA polymerases"/>
    <property type="match status" value="1"/>
</dbReference>
<dbReference type="OrthoDB" id="5985995at2759"/>
<evidence type="ECO:0008006" key="4">
    <source>
        <dbReference type="Google" id="ProtNLM"/>
    </source>
</evidence>
<proteinExistence type="predicted"/>
<dbReference type="Gene3D" id="3.30.70.270">
    <property type="match status" value="1"/>
</dbReference>
<feature type="compositionally biased region" description="Basic and acidic residues" evidence="1">
    <location>
        <begin position="591"/>
        <end position="600"/>
    </location>
</feature>
<name>A0A2B4RUM9_STYPI</name>
<feature type="region of interest" description="Disordered" evidence="1">
    <location>
        <begin position="569"/>
        <end position="602"/>
    </location>
</feature>
<evidence type="ECO:0000256" key="1">
    <source>
        <dbReference type="SAM" id="MobiDB-lite"/>
    </source>
</evidence>
<reference evidence="3" key="1">
    <citation type="journal article" date="2017" name="bioRxiv">
        <title>Comparative analysis of the genomes of Stylophora pistillata and Acropora digitifera provides evidence for extensive differences between species of corals.</title>
        <authorList>
            <person name="Voolstra C.R."/>
            <person name="Li Y."/>
            <person name="Liew Y.J."/>
            <person name="Baumgarten S."/>
            <person name="Zoccola D."/>
            <person name="Flot J.-F."/>
            <person name="Tambutte S."/>
            <person name="Allemand D."/>
            <person name="Aranda M."/>
        </authorList>
    </citation>
    <scope>NUCLEOTIDE SEQUENCE [LARGE SCALE GENOMIC DNA]</scope>
</reference>
<dbReference type="EMBL" id="LSMT01000249">
    <property type="protein sequence ID" value="PFX22154.1"/>
    <property type="molecule type" value="Genomic_DNA"/>
</dbReference>
<dbReference type="InterPro" id="IPR043128">
    <property type="entry name" value="Rev_trsase/Diguanyl_cyclase"/>
</dbReference>
<evidence type="ECO:0000313" key="3">
    <source>
        <dbReference type="Proteomes" id="UP000225706"/>
    </source>
</evidence>
<feature type="region of interest" description="Disordered" evidence="1">
    <location>
        <begin position="435"/>
        <end position="526"/>
    </location>
</feature>
<feature type="compositionally biased region" description="Acidic residues" evidence="1">
    <location>
        <begin position="581"/>
        <end position="590"/>
    </location>
</feature>
<comment type="caution">
    <text evidence="2">The sequence shown here is derived from an EMBL/GenBank/DDBJ whole genome shotgun (WGS) entry which is preliminary data.</text>
</comment>
<protein>
    <recommendedName>
        <fullName evidence="4">RNase H type-1 domain-containing protein</fullName>
    </recommendedName>
</protein>
<dbReference type="AlphaFoldDB" id="A0A2B4RUM9"/>
<dbReference type="CDD" id="cd00117">
    <property type="entry name" value="TFP"/>
    <property type="match status" value="1"/>
</dbReference>
<keyword evidence="3" id="KW-1185">Reference proteome</keyword>
<organism evidence="2 3">
    <name type="scientific">Stylophora pistillata</name>
    <name type="common">Smooth cauliflower coral</name>
    <dbReference type="NCBI Taxonomy" id="50429"/>
    <lineage>
        <taxon>Eukaryota</taxon>
        <taxon>Metazoa</taxon>
        <taxon>Cnidaria</taxon>
        <taxon>Anthozoa</taxon>
        <taxon>Hexacorallia</taxon>
        <taxon>Scleractinia</taxon>
        <taxon>Astrocoeniina</taxon>
        <taxon>Pocilloporidae</taxon>
        <taxon>Stylophora</taxon>
    </lineage>
</organism>
<dbReference type="InterPro" id="IPR052055">
    <property type="entry name" value="Hepadnavirus_pol/RT"/>
</dbReference>
<dbReference type="PANTHER" id="PTHR33050:SF7">
    <property type="entry name" value="RIBONUCLEASE H"/>
    <property type="match status" value="1"/>
</dbReference>
<sequence>MLRASEPRIRSRKIQFRCLKNFDKQHFLHDLRNVPFQVAEIFDDVNDKLYVFDCLYEDILAEHAHLKQVRIRGNQVPFMNEQWRKAIRQKNRLWKRFIRERTVANYELYKRRRNICTSLSRKAIKTFFDKKKDSVKLDTLNRRILRFVLKDWDSNYDDLLDKAAFSLRCKACESRESWENCDKNMTTKECAVQEERCVKYDYHVTYDNTTMPQSKRFQRDCLPQAQCSSSELQACRDLEKLGMEMKKRFIKTSVGEKPIKSIKFLRRTARKRSHIKMKVLLATLVVVSVFMQGWSITCYRCGGAAPSCEGSGSATVKCDDSSMPGSVFACQVYTANFTSYDEVRVFKSCCLYEDCNKDPCKEFGKEIVCSKMASCQEDKCNFDYDSAKASQPPTLPSEASSVTLGKVLEATLIMALTLREDEDFEDYLEAVVEKMADESSSPSQRRERSASHTTTQQHESFNIDDLLRDTNPQVDQRCDLGEQAPQKPPTKKGAKSGAVSKSKASTANPTTLESTSKGKQVKAPEMDTTNALLKELVGYMKNFIQESRQEKSQIVNTLNSVNETIAAMTSQRADDTSMSESEPENSEPEDNPPKRQRTSDNSDAVEDAIANLLLVGESTGAVTSLGLLTDTLLKVRDDKSKDDKSKREKNISDIAKTVLDSERFIGQAQQELHQFRRLEIRPDLNPEYRQLCTSQLTATKFLFGDDLAKVVKDLNEMNKMTGKLSHYKGKRKFATKDKSFLYNRPHQYHNKSHHWYKNKGQYKGKFNKKKEQSNQSELNHSLKPSLSSYIDDAIVFGDTVEERRDNVIETVNKSLQLGFVVPPKKSALEPSQEIVFLGFLINSKDTTVSLTPEKAAKLKTCCNNILNKHSVSIREISQLIGQMVASFPAVERAKVYYRRLDNEKCRQLEKSKENYDQIFDIPVFCKNDLQWWIENTENAKNPISHGQPVLVLQSDASKRGWGGVRHGTSTGGFWTHDEQTNHINYLEILAALYALKALYPLESNTHILLEIDNTTAVAYVNNMGGTKTLCNDVTRQMWELCFLKNIWLTARHLPGSDKTLAYAESRKEHDNTEWKLNTHIFRKLIQIWLEPSTDLFTSRINYHIKPFISWRPDPEAISCDAFTCT</sequence>
<evidence type="ECO:0000313" key="2">
    <source>
        <dbReference type="EMBL" id="PFX22154.1"/>
    </source>
</evidence>
<gene>
    <name evidence="2" type="ORF">AWC38_SpisGene13351</name>
</gene>
<dbReference type="CDD" id="cd09275">
    <property type="entry name" value="RNase_HI_RT_DIRS1"/>
    <property type="match status" value="1"/>
</dbReference>
<dbReference type="PANTHER" id="PTHR33050">
    <property type="entry name" value="REVERSE TRANSCRIPTASE DOMAIN-CONTAINING PROTEIN"/>
    <property type="match status" value="1"/>
</dbReference>
<feature type="compositionally biased region" description="Low complexity" evidence="1">
    <location>
        <begin position="495"/>
        <end position="507"/>
    </location>
</feature>
<accession>A0A2B4RUM9</accession>